<keyword evidence="4 6" id="KW-1133">Transmembrane helix</keyword>
<proteinExistence type="predicted"/>
<feature type="transmembrane region" description="Helical" evidence="6">
    <location>
        <begin position="159"/>
        <end position="178"/>
    </location>
</feature>
<accession>A0A844G4I8</accession>
<feature type="transmembrane region" description="Helical" evidence="6">
    <location>
        <begin position="246"/>
        <end position="270"/>
    </location>
</feature>
<evidence type="ECO:0000313" key="9">
    <source>
        <dbReference type="Proteomes" id="UP000435649"/>
    </source>
</evidence>
<dbReference type="AlphaFoldDB" id="A0A844G4I8"/>
<gene>
    <name evidence="8" type="ORF">FYJ85_13500</name>
</gene>
<feature type="transmembrane region" description="Helical" evidence="6">
    <location>
        <begin position="9"/>
        <end position="30"/>
    </location>
</feature>
<dbReference type="SUPFAM" id="SSF103481">
    <property type="entry name" value="Multidrug resistance efflux transporter EmrE"/>
    <property type="match status" value="2"/>
</dbReference>
<evidence type="ECO:0000256" key="5">
    <source>
        <dbReference type="ARBA" id="ARBA00023136"/>
    </source>
</evidence>
<evidence type="ECO:0000256" key="2">
    <source>
        <dbReference type="ARBA" id="ARBA00022475"/>
    </source>
</evidence>
<evidence type="ECO:0000256" key="6">
    <source>
        <dbReference type="SAM" id="Phobius"/>
    </source>
</evidence>
<dbReference type="PANTHER" id="PTHR32322">
    <property type="entry name" value="INNER MEMBRANE TRANSPORTER"/>
    <property type="match status" value="1"/>
</dbReference>
<evidence type="ECO:0000256" key="1">
    <source>
        <dbReference type="ARBA" id="ARBA00004651"/>
    </source>
</evidence>
<keyword evidence="3 6" id="KW-0812">Transmembrane</keyword>
<organism evidence="8 9">
    <name type="scientific">Victivallis lenta</name>
    <dbReference type="NCBI Taxonomy" id="2606640"/>
    <lineage>
        <taxon>Bacteria</taxon>
        <taxon>Pseudomonadati</taxon>
        <taxon>Lentisphaerota</taxon>
        <taxon>Lentisphaeria</taxon>
        <taxon>Victivallales</taxon>
        <taxon>Victivallaceae</taxon>
        <taxon>Victivallis</taxon>
    </lineage>
</organism>
<dbReference type="RefSeq" id="WP_154419209.1">
    <property type="nucleotide sequence ID" value="NZ_VUNS01000015.1"/>
</dbReference>
<feature type="domain" description="EamA" evidence="7">
    <location>
        <begin position="7"/>
        <end position="144"/>
    </location>
</feature>
<evidence type="ECO:0000259" key="7">
    <source>
        <dbReference type="Pfam" id="PF00892"/>
    </source>
</evidence>
<evidence type="ECO:0000313" key="8">
    <source>
        <dbReference type="EMBL" id="MST98053.1"/>
    </source>
</evidence>
<feature type="domain" description="EamA" evidence="7">
    <location>
        <begin position="159"/>
        <end position="290"/>
    </location>
</feature>
<dbReference type="InterPro" id="IPR037185">
    <property type="entry name" value="EmrE-like"/>
</dbReference>
<sequence length="313" mass="32789">MRSSLNKGFFWAAVSVFAWGTLFPVGRLLIGEGRIDPASLGMFRFGIAGAVMLAAGAAVKGVRAMLPPARRDWVELALLGFVGAGLMSLFLFAAQRTIPSINASMLDALSPLLIFLLTVAAGKRFTLLQSAGFLAGFAGCLLVLKVLDGGGFHIDSLAPGDLLILCGALCWALYTIFARGAVVRLGGYRVTVWSMLFGALLLGGIRLGFAGAVLPSEWGGWGLVVYTALVPSALAFLGWNQAQKSISLGLLALTAYAIPLASALFALLLLGETLTLWQLAGAVIVTGAVLTDPEAAAFCRARCRIGKTQQVEL</sequence>
<feature type="transmembrane region" description="Helical" evidence="6">
    <location>
        <begin position="127"/>
        <end position="147"/>
    </location>
</feature>
<dbReference type="InterPro" id="IPR000620">
    <property type="entry name" value="EamA_dom"/>
</dbReference>
<dbReference type="EMBL" id="VUNS01000015">
    <property type="protein sequence ID" value="MST98053.1"/>
    <property type="molecule type" value="Genomic_DNA"/>
</dbReference>
<dbReference type="GO" id="GO:0005886">
    <property type="term" value="C:plasma membrane"/>
    <property type="evidence" value="ECO:0007669"/>
    <property type="project" value="UniProtKB-SubCell"/>
</dbReference>
<comment type="subcellular location">
    <subcellularLocation>
        <location evidence="1">Cell membrane</location>
        <topology evidence="1">Multi-pass membrane protein</topology>
    </subcellularLocation>
</comment>
<comment type="caution">
    <text evidence="8">The sequence shown here is derived from an EMBL/GenBank/DDBJ whole genome shotgun (WGS) entry which is preliminary data.</text>
</comment>
<name>A0A844G4I8_9BACT</name>
<protein>
    <submittedName>
        <fullName evidence="8">DMT family transporter</fullName>
    </submittedName>
</protein>
<feature type="transmembrane region" description="Helical" evidence="6">
    <location>
        <begin position="276"/>
        <end position="299"/>
    </location>
</feature>
<reference evidence="8 9" key="1">
    <citation type="submission" date="2019-08" db="EMBL/GenBank/DDBJ databases">
        <title>In-depth cultivation of the pig gut microbiome towards novel bacterial diversity and tailored functional studies.</title>
        <authorList>
            <person name="Wylensek D."/>
            <person name="Hitch T.C.A."/>
            <person name="Clavel T."/>
        </authorList>
    </citation>
    <scope>NUCLEOTIDE SEQUENCE [LARGE SCALE GENOMIC DNA]</scope>
    <source>
        <strain evidence="8 9">BBE-744-WT-12</strain>
    </source>
</reference>
<feature type="transmembrane region" description="Helical" evidence="6">
    <location>
        <begin position="218"/>
        <end position="239"/>
    </location>
</feature>
<feature type="transmembrane region" description="Helical" evidence="6">
    <location>
        <begin position="74"/>
        <end position="94"/>
    </location>
</feature>
<dbReference type="Proteomes" id="UP000435649">
    <property type="component" value="Unassembled WGS sequence"/>
</dbReference>
<dbReference type="Pfam" id="PF00892">
    <property type="entry name" value="EamA"/>
    <property type="match status" value="2"/>
</dbReference>
<evidence type="ECO:0000256" key="4">
    <source>
        <dbReference type="ARBA" id="ARBA00022989"/>
    </source>
</evidence>
<keyword evidence="5 6" id="KW-0472">Membrane</keyword>
<keyword evidence="9" id="KW-1185">Reference proteome</keyword>
<feature type="transmembrane region" description="Helical" evidence="6">
    <location>
        <begin position="100"/>
        <end position="120"/>
    </location>
</feature>
<keyword evidence="2" id="KW-1003">Cell membrane</keyword>
<feature type="transmembrane region" description="Helical" evidence="6">
    <location>
        <begin position="42"/>
        <end position="62"/>
    </location>
</feature>
<dbReference type="InterPro" id="IPR050638">
    <property type="entry name" value="AA-Vitamin_Transporters"/>
</dbReference>
<dbReference type="PANTHER" id="PTHR32322:SF18">
    <property type="entry name" value="S-ADENOSYLMETHIONINE_S-ADENOSYLHOMOCYSTEINE TRANSPORTER"/>
    <property type="match status" value="1"/>
</dbReference>
<feature type="transmembrane region" description="Helical" evidence="6">
    <location>
        <begin position="190"/>
        <end position="212"/>
    </location>
</feature>
<evidence type="ECO:0000256" key="3">
    <source>
        <dbReference type="ARBA" id="ARBA00022692"/>
    </source>
</evidence>